<dbReference type="PANTHER" id="PTHR46599">
    <property type="entry name" value="PIGGYBAC TRANSPOSABLE ELEMENT-DERIVED PROTEIN 4"/>
    <property type="match status" value="1"/>
</dbReference>
<sequence length="887" mass="97309">MSQATNGSCPAARKAPNKVSSLIVGAKCQAKACMVTDLSECSRRYGSSAKTKILEGVVLEIISMTNPKTNRTANNVRARYDLGGGHLKDVTLHIRSVEVVSESVRANPSPVAVPLPVPPPVTAPAVAPALSPPTSVAAATPPPTPAGTLPPTPAPPTAPSVAQSPTIPVVTSHKVDWFIDDEAVLEQIGKPTPRRAWSIKSPIGDVLQAGSNADNRRTKMDVFLLAFPPESLVSICRNTNVVLENIGKPTTTVGELLKFFGVIILATRFEFESRASLWSDTSTSPFIPAPAFGETGMKRRRFDDIWSCLRWGDQPSERPERMSSEQYRWLLVDDFVEQFNEHMAQAFVPSEHICVDESISRWYGQGGHWINMGLPCYVAIDRKPENGCEIQDAACGQSGIMLRLKLVKTAAEESTTTQVHDEHLLHGTNVLKFLVSPWSFSGRIVCADSYFASVGAAEELKRNGLKFIGVVKTATKKYPMPYLQALELQGRGDRRGLVARDAEGRPSLIACVWMDRERRYFISNAHGLAPGTPYVRKRWRQLDQTLNADPVRQTLVVEQPKLAEVYYDVCGKIDQHNRDRQDTLGVERKLVTTKWDKRVGLSIFSMIVVNTYRMYMGLTYPRGEGRSQKLFYEQLAEELILNKYDAAMRMPRNSNELPNRMGHCPPAINHLDGTPRMGTHAHLTPTKRKRKGTNFALQGNCRVYNLTDVTPASRPSPVAGGNLLAYASRLKPGSDLVSSIEEFAAQVIAAVADGGDVSSSQACFVLSAVGSLECVTLRMANACRVGGGGDGLNDSMSKSNDIKTWNQRLEIVSLMGTLSPSGKHLHMSVSDEHGRVFGGHVMSGTVYTTLELVLGVIQGVEFSRELDPNTGYRELMVRSDKRIIDEA</sequence>
<feature type="region of interest" description="Disordered" evidence="1">
    <location>
        <begin position="129"/>
        <end position="164"/>
    </location>
</feature>
<feature type="domain" description="PPC" evidence="2">
    <location>
        <begin position="720"/>
        <end position="878"/>
    </location>
</feature>
<reference evidence="3" key="1">
    <citation type="journal article" date="2021" name="Sci. Rep.">
        <title>Diploid genomic architecture of Nitzschia inconspicua, an elite biomass production diatom.</title>
        <authorList>
            <person name="Oliver A."/>
            <person name="Podell S."/>
            <person name="Pinowska A."/>
            <person name="Traller J.C."/>
            <person name="Smith S.R."/>
            <person name="McClure R."/>
            <person name="Beliaev A."/>
            <person name="Bohutskyi P."/>
            <person name="Hill E.A."/>
            <person name="Rabines A."/>
            <person name="Zheng H."/>
            <person name="Allen L.Z."/>
            <person name="Kuo A."/>
            <person name="Grigoriev I.V."/>
            <person name="Allen A.E."/>
            <person name="Hazlebeck D."/>
            <person name="Allen E.E."/>
        </authorList>
    </citation>
    <scope>NUCLEOTIDE SEQUENCE</scope>
    <source>
        <strain evidence="3">Hildebrandi</strain>
    </source>
</reference>
<comment type="caution">
    <text evidence="3">The sequence shown here is derived from an EMBL/GenBank/DDBJ whole genome shotgun (WGS) entry which is preliminary data.</text>
</comment>
<dbReference type="CDD" id="cd11378">
    <property type="entry name" value="DUF296"/>
    <property type="match status" value="1"/>
</dbReference>
<dbReference type="AlphaFoldDB" id="A0A9K3LG19"/>
<gene>
    <name evidence="3" type="ORF">IV203_036255</name>
</gene>
<name>A0A9K3LG19_9STRA</name>
<evidence type="ECO:0000313" key="3">
    <source>
        <dbReference type="EMBL" id="KAG7361155.1"/>
    </source>
</evidence>
<dbReference type="EMBL" id="JAGRRH010000013">
    <property type="protein sequence ID" value="KAG7361155.1"/>
    <property type="molecule type" value="Genomic_DNA"/>
</dbReference>
<proteinExistence type="predicted"/>
<dbReference type="InterPro" id="IPR005175">
    <property type="entry name" value="PPC_dom"/>
</dbReference>
<dbReference type="Pfam" id="PF13843">
    <property type="entry name" value="DDE_Tnp_1_7"/>
    <property type="match status" value="1"/>
</dbReference>
<feature type="compositionally biased region" description="Low complexity" evidence="1">
    <location>
        <begin position="129"/>
        <end position="139"/>
    </location>
</feature>
<feature type="compositionally biased region" description="Pro residues" evidence="1">
    <location>
        <begin position="140"/>
        <end position="158"/>
    </location>
</feature>
<dbReference type="PANTHER" id="PTHR46599:SF3">
    <property type="entry name" value="PIGGYBAC TRANSPOSABLE ELEMENT-DERIVED PROTEIN 4"/>
    <property type="match status" value="1"/>
</dbReference>
<evidence type="ECO:0000259" key="2">
    <source>
        <dbReference type="PROSITE" id="PS51742"/>
    </source>
</evidence>
<accession>A0A9K3LG19</accession>
<dbReference type="Pfam" id="PF03479">
    <property type="entry name" value="PCC"/>
    <property type="match status" value="1"/>
</dbReference>
<organism evidence="3 4">
    <name type="scientific">Nitzschia inconspicua</name>
    <dbReference type="NCBI Taxonomy" id="303405"/>
    <lineage>
        <taxon>Eukaryota</taxon>
        <taxon>Sar</taxon>
        <taxon>Stramenopiles</taxon>
        <taxon>Ochrophyta</taxon>
        <taxon>Bacillariophyta</taxon>
        <taxon>Bacillariophyceae</taxon>
        <taxon>Bacillariophycidae</taxon>
        <taxon>Bacillariales</taxon>
        <taxon>Bacillariaceae</taxon>
        <taxon>Nitzschia</taxon>
    </lineage>
</organism>
<reference evidence="3" key="2">
    <citation type="submission" date="2021-04" db="EMBL/GenBank/DDBJ databases">
        <authorList>
            <person name="Podell S."/>
        </authorList>
    </citation>
    <scope>NUCLEOTIDE SEQUENCE</scope>
    <source>
        <strain evidence="3">Hildebrandi</strain>
    </source>
</reference>
<protein>
    <submittedName>
        <fullName evidence="3">Transposase IS4</fullName>
    </submittedName>
</protein>
<dbReference type="OrthoDB" id="121467at2759"/>
<evidence type="ECO:0000256" key="1">
    <source>
        <dbReference type="SAM" id="MobiDB-lite"/>
    </source>
</evidence>
<dbReference type="Proteomes" id="UP000693970">
    <property type="component" value="Unassembled WGS sequence"/>
</dbReference>
<evidence type="ECO:0000313" key="4">
    <source>
        <dbReference type="Proteomes" id="UP000693970"/>
    </source>
</evidence>
<dbReference type="InterPro" id="IPR029526">
    <property type="entry name" value="PGBD"/>
</dbReference>
<keyword evidence="4" id="KW-1185">Reference proteome</keyword>
<dbReference type="PROSITE" id="PS51742">
    <property type="entry name" value="PPC"/>
    <property type="match status" value="1"/>
</dbReference>